<dbReference type="PROSITE" id="PS50089">
    <property type="entry name" value="ZF_RING_2"/>
    <property type="match status" value="1"/>
</dbReference>
<dbReference type="InterPro" id="IPR001841">
    <property type="entry name" value="Znf_RING"/>
</dbReference>
<dbReference type="STRING" id="660518.SAMN05216218_10884"/>
<dbReference type="EMBL" id="FNBK01000008">
    <property type="protein sequence ID" value="SDF65856.1"/>
    <property type="molecule type" value="Genomic_DNA"/>
</dbReference>
<dbReference type="AlphaFoldDB" id="A0A1G7MW34"/>
<organism evidence="2 3">
    <name type="scientific">Halorientalis regularis</name>
    <dbReference type="NCBI Taxonomy" id="660518"/>
    <lineage>
        <taxon>Archaea</taxon>
        <taxon>Methanobacteriati</taxon>
        <taxon>Methanobacteriota</taxon>
        <taxon>Stenosarchaea group</taxon>
        <taxon>Halobacteria</taxon>
        <taxon>Halobacteriales</taxon>
        <taxon>Haloarculaceae</taxon>
        <taxon>Halorientalis</taxon>
    </lineage>
</organism>
<dbReference type="OrthoDB" id="189657at2157"/>
<dbReference type="SUPFAM" id="SSF57903">
    <property type="entry name" value="FYVE/PHD zinc finger"/>
    <property type="match status" value="1"/>
</dbReference>
<dbReference type="Proteomes" id="UP000199076">
    <property type="component" value="Unassembled WGS sequence"/>
</dbReference>
<evidence type="ECO:0000259" key="1">
    <source>
        <dbReference type="PROSITE" id="PS50089"/>
    </source>
</evidence>
<gene>
    <name evidence="2" type="ORF">SAMN05216218_10884</name>
</gene>
<evidence type="ECO:0000313" key="3">
    <source>
        <dbReference type="Proteomes" id="UP000199076"/>
    </source>
</evidence>
<feature type="domain" description="RING-type" evidence="1">
    <location>
        <begin position="7"/>
        <end position="45"/>
    </location>
</feature>
<sequence length="56" mass="6178">MLIHKRCSVCHDDVGSDAATICDACGDAIHEQCSRYEQRFNCPECADELEVGAVDF</sequence>
<proteinExistence type="predicted"/>
<dbReference type="InterPro" id="IPR011011">
    <property type="entry name" value="Znf_FYVE_PHD"/>
</dbReference>
<evidence type="ECO:0000313" key="2">
    <source>
        <dbReference type="EMBL" id="SDF65856.1"/>
    </source>
</evidence>
<reference evidence="3" key="1">
    <citation type="submission" date="2016-10" db="EMBL/GenBank/DDBJ databases">
        <authorList>
            <person name="Varghese N."/>
            <person name="Submissions S."/>
        </authorList>
    </citation>
    <scope>NUCLEOTIDE SEQUENCE [LARGE SCALE GENOMIC DNA]</scope>
    <source>
        <strain evidence="3">IBRC-M 10760</strain>
    </source>
</reference>
<name>A0A1G7MW34_9EURY</name>
<accession>A0A1G7MW34</accession>
<dbReference type="RefSeq" id="WP_175452857.1">
    <property type="nucleotide sequence ID" value="NZ_FNBK01000008.1"/>
</dbReference>
<keyword evidence="3" id="KW-1185">Reference proteome</keyword>
<protein>
    <recommendedName>
        <fullName evidence="1">RING-type domain-containing protein</fullName>
    </recommendedName>
</protein>